<keyword evidence="3 5" id="KW-0560">Oxidoreductase</keyword>
<proteinExistence type="inferred from homology"/>
<dbReference type="NCBIfam" id="TIGR00357">
    <property type="entry name" value="peptide-methionine (R)-S-oxide reductase MsrB"/>
    <property type="match status" value="1"/>
</dbReference>
<name>A0AAW1PNE1_9CHLO</name>
<dbReference type="AlphaFoldDB" id="A0AAW1PNE1"/>
<evidence type="ECO:0000259" key="7">
    <source>
        <dbReference type="PROSITE" id="PS51790"/>
    </source>
</evidence>
<evidence type="ECO:0000256" key="5">
    <source>
        <dbReference type="RuleBase" id="RU365044"/>
    </source>
</evidence>
<dbReference type="EMBL" id="JALJOQ010000001">
    <property type="protein sequence ID" value="KAK9815096.1"/>
    <property type="molecule type" value="Genomic_DNA"/>
</dbReference>
<feature type="region of interest" description="Disordered" evidence="6">
    <location>
        <begin position="47"/>
        <end position="77"/>
    </location>
</feature>
<dbReference type="GO" id="GO:0046872">
    <property type="term" value="F:metal ion binding"/>
    <property type="evidence" value="ECO:0007669"/>
    <property type="project" value="UniProtKB-KW"/>
</dbReference>
<dbReference type="GO" id="GO:0033743">
    <property type="term" value="F:peptide-methionine (R)-S-oxide reductase activity"/>
    <property type="evidence" value="ECO:0007669"/>
    <property type="project" value="UniProtKB-EC"/>
</dbReference>
<accession>A0AAW1PNE1</accession>
<dbReference type="GO" id="GO:0005737">
    <property type="term" value="C:cytoplasm"/>
    <property type="evidence" value="ECO:0007669"/>
    <property type="project" value="TreeGrafter"/>
</dbReference>
<dbReference type="PROSITE" id="PS51790">
    <property type="entry name" value="MSRB"/>
    <property type="match status" value="1"/>
</dbReference>
<dbReference type="InterPro" id="IPR002579">
    <property type="entry name" value="Met_Sox_Rdtase_MsrB_dom"/>
</dbReference>
<evidence type="ECO:0000256" key="2">
    <source>
        <dbReference type="ARBA" id="ARBA00012499"/>
    </source>
</evidence>
<evidence type="ECO:0000313" key="9">
    <source>
        <dbReference type="Proteomes" id="UP001465755"/>
    </source>
</evidence>
<comment type="cofactor">
    <cofactor evidence="5">
        <name>Zn(2+)</name>
        <dbReference type="ChEBI" id="CHEBI:29105"/>
    </cofactor>
    <text evidence="5">Binds 1 zinc ion per subunit.</text>
</comment>
<comment type="caution">
    <text evidence="8">The sequence shown here is derived from an EMBL/GenBank/DDBJ whole genome shotgun (WGS) entry which is preliminary data.</text>
</comment>
<feature type="compositionally biased region" description="Polar residues" evidence="6">
    <location>
        <begin position="56"/>
        <end position="74"/>
    </location>
</feature>
<dbReference type="PANTHER" id="PTHR10173:SF52">
    <property type="entry name" value="METHIONINE-R-SULFOXIDE REDUCTASE B1"/>
    <property type="match status" value="1"/>
</dbReference>
<keyword evidence="5" id="KW-0479">Metal-binding</keyword>
<dbReference type="Gene3D" id="2.170.150.20">
    <property type="entry name" value="Peptide methionine sulfoxide reductase"/>
    <property type="match status" value="1"/>
</dbReference>
<sequence>MRNSLPSFKRVVAGCTIITIAVVCASQLLDGKAQIFGMGSSSSKVSGAGKKGWQASPGQHFQRTGTAPSASRTSRLGHDVTPLTQEAREAAAQGLTKEQRNVVFKKGTERPFSGRTVNGYSHDNKQKGTYVSAVGGLPLFSSDTKFDSGTGWPSFYAPIDPEHIVEVRDLSIPFMPRTEVVDARSGAHLGHVFNDGPAPTGKRYCLNAAALKFEPATQKSS</sequence>
<evidence type="ECO:0000256" key="4">
    <source>
        <dbReference type="ARBA" id="ARBA00048488"/>
    </source>
</evidence>
<keyword evidence="5" id="KW-0862">Zinc</keyword>
<dbReference type="PANTHER" id="PTHR10173">
    <property type="entry name" value="METHIONINE SULFOXIDE REDUCTASE"/>
    <property type="match status" value="1"/>
</dbReference>
<dbReference type="InterPro" id="IPR011057">
    <property type="entry name" value="Mss4-like_sf"/>
</dbReference>
<evidence type="ECO:0000256" key="6">
    <source>
        <dbReference type="SAM" id="MobiDB-lite"/>
    </source>
</evidence>
<evidence type="ECO:0000256" key="1">
    <source>
        <dbReference type="ARBA" id="ARBA00007174"/>
    </source>
</evidence>
<dbReference type="InterPro" id="IPR028427">
    <property type="entry name" value="Met_Sox_Rdtase_MsrB"/>
</dbReference>
<dbReference type="Proteomes" id="UP001465755">
    <property type="component" value="Unassembled WGS sequence"/>
</dbReference>
<keyword evidence="9" id="KW-1185">Reference proteome</keyword>
<dbReference type="GO" id="GO:0030091">
    <property type="term" value="P:protein repair"/>
    <property type="evidence" value="ECO:0007669"/>
    <property type="project" value="InterPro"/>
</dbReference>
<organism evidence="8 9">
    <name type="scientific">Symbiochloris irregularis</name>
    <dbReference type="NCBI Taxonomy" id="706552"/>
    <lineage>
        <taxon>Eukaryota</taxon>
        <taxon>Viridiplantae</taxon>
        <taxon>Chlorophyta</taxon>
        <taxon>core chlorophytes</taxon>
        <taxon>Trebouxiophyceae</taxon>
        <taxon>Trebouxiales</taxon>
        <taxon>Trebouxiaceae</taxon>
        <taxon>Symbiochloris</taxon>
    </lineage>
</organism>
<gene>
    <name evidence="8" type="ORF">WJX73_007401</name>
</gene>
<comment type="catalytic activity">
    <reaction evidence="4 5">
        <text>L-methionyl-[protein] + [thioredoxin]-disulfide + H2O = L-methionyl-(R)-S-oxide-[protein] + [thioredoxin]-dithiol</text>
        <dbReference type="Rhea" id="RHEA:24164"/>
        <dbReference type="Rhea" id="RHEA-COMP:10698"/>
        <dbReference type="Rhea" id="RHEA-COMP:10700"/>
        <dbReference type="Rhea" id="RHEA-COMP:12313"/>
        <dbReference type="Rhea" id="RHEA-COMP:12314"/>
        <dbReference type="ChEBI" id="CHEBI:15377"/>
        <dbReference type="ChEBI" id="CHEBI:16044"/>
        <dbReference type="ChEBI" id="CHEBI:29950"/>
        <dbReference type="ChEBI" id="CHEBI:45764"/>
        <dbReference type="ChEBI" id="CHEBI:50058"/>
        <dbReference type="EC" id="1.8.4.12"/>
    </reaction>
</comment>
<dbReference type="Pfam" id="PF01641">
    <property type="entry name" value="SelR"/>
    <property type="match status" value="1"/>
</dbReference>
<feature type="domain" description="MsrB" evidence="7">
    <location>
        <begin position="88"/>
        <end position="216"/>
    </location>
</feature>
<protein>
    <recommendedName>
        <fullName evidence="2 5">Peptide-methionine (R)-S-oxide reductase</fullName>
        <ecNumber evidence="2 5">1.8.4.12</ecNumber>
    </recommendedName>
</protein>
<evidence type="ECO:0000313" key="8">
    <source>
        <dbReference type="EMBL" id="KAK9815096.1"/>
    </source>
</evidence>
<evidence type="ECO:0000256" key="3">
    <source>
        <dbReference type="ARBA" id="ARBA00023002"/>
    </source>
</evidence>
<dbReference type="GO" id="GO:0006979">
    <property type="term" value="P:response to oxidative stress"/>
    <property type="evidence" value="ECO:0007669"/>
    <property type="project" value="InterPro"/>
</dbReference>
<dbReference type="SUPFAM" id="SSF51316">
    <property type="entry name" value="Mss4-like"/>
    <property type="match status" value="1"/>
</dbReference>
<comment type="function">
    <text evidence="5">Catalyzes the reduction of methionine sulfoxide (MetSO) to methionine in proteins. Plays a protective role against oxidative stress by restoring activity to proteins that have been inactivated by methionine oxidation. MSRB family specifically reduces the MetSO R-enantiomer.</text>
</comment>
<comment type="similarity">
    <text evidence="1 5">Belongs to the MsrB Met sulfoxide reductase family.</text>
</comment>
<dbReference type="EC" id="1.8.4.12" evidence="2 5"/>
<reference evidence="8 9" key="1">
    <citation type="journal article" date="2024" name="Nat. Commun.">
        <title>Phylogenomics reveals the evolutionary origins of lichenization in chlorophyte algae.</title>
        <authorList>
            <person name="Puginier C."/>
            <person name="Libourel C."/>
            <person name="Otte J."/>
            <person name="Skaloud P."/>
            <person name="Haon M."/>
            <person name="Grisel S."/>
            <person name="Petersen M."/>
            <person name="Berrin J.G."/>
            <person name="Delaux P.M."/>
            <person name="Dal Grande F."/>
            <person name="Keller J."/>
        </authorList>
    </citation>
    <scope>NUCLEOTIDE SEQUENCE [LARGE SCALE GENOMIC DNA]</scope>
    <source>
        <strain evidence="8 9">SAG 2036</strain>
    </source>
</reference>